<keyword evidence="3" id="KW-1185">Reference proteome</keyword>
<dbReference type="OrthoDB" id="2378324at2759"/>
<evidence type="ECO:0000313" key="2">
    <source>
        <dbReference type="EMBL" id="KFH45414.1"/>
    </source>
</evidence>
<dbReference type="PANTHER" id="PTHR35569">
    <property type="entry name" value="CYANAMIDE HYDRATASE DDI2-RELATED"/>
    <property type="match status" value="1"/>
</dbReference>
<dbReference type="Proteomes" id="UP000029964">
    <property type="component" value="Unassembled WGS sequence"/>
</dbReference>
<dbReference type="PANTHER" id="PTHR35569:SF1">
    <property type="entry name" value="CYANAMIDE HYDRATASE DDI2-RELATED"/>
    <property type="match status" value="1"/>
</dbReference>
<dbReference type="Pfam" id="PF01966">
    <property type="entry name" value="HD"/>
    <property type="match status" value="1"/>
</dbReference>
<dbReference type="SUPFAM" id="SSF109604">
    <property type="entry name" value="HD-domain/PDEase-like"/>
    <property type="match status" value="1"/>
</dbReference>
<evidence type="ECO:0000259" key="1">
    <source>
        <dbReference type="Pfam" id="PF01966"/>
    </source>
</evidence>
<dbReference type="Gene3D" id="1.10.3210.10">
    <property type="entry name" value="Hypothetical protein af1432"/>
    <property type="match status" value="1"/>
</dbReference>
<organism evidence="2 3">
    <name type="scientific">Hapsidospora chrysogenum (strain ATCC 11550 / CBS 779.69 / DSM 880 / IAM 14645 / JCM 23072 / IMI 49137)</name>
    <name type="common">Acremonium chrysogenum</name>
    <dbReference type="NCBI Taxonomy" id="857340"/>
    <lineage>
        <taxon>Eukaryota</taxon>
        <taxon>Fungi</taxon>
        <taxon>Dikarya</taxon>
        <taxon>Ascomycota</taxon>
        <taxon>Pezizomycotina</taxon>
        <taxon>Sordariomycetes</taxon>
        <taxon>Hypocreomycetidae</taxon>
        <taxon>Hypocreales</taxon>
        <taxon>Bionectriaceae</taxon>
        <taxon>Hapsidospora</taxon>
    </lineage>
</organism>
<accession>A0A086T7T2</accession>
<dbReference type="InterPro" id="IPR006674">
    <property type="entry name" value="HD_domain"/>
</dbReference>
<protein>
    <recommendedName>
        <fullName evidence="1">HD domain-containing protein</fullName>
    </recommendedName>
</protein>
<dbReference type="HOGENOM" id="CLU_070871_3_1_1"/>
<comment type="caution">
    <text evidence="2">The sequence shown here is derived from an EMBL/GenBank/DDBJ whole genome shotgun (WGS) entry which is preliminary data.</text>
</comment>
<sequence length="228" mass="25060">MADKKRSPIPGYVLERIPQDAVCTSTLEMAQDALSEPILNHSLRVFLIAKWLAERESSEWAKEDKLPLLFVATACHDFGASDLYNGKQRFEVEGADAAKAHLLSHGASPEESHQAWTAIALHTSPGIAERIDPLSRLVRLAVKSDFSPSFRAEVDTVNICAEIECHLPRLEVEKALGDAVVKQAAKIPDKVDSLTWPNTEKHPSAGWPGILLRAHLENPGYEGINPAF</sequence>
<dbReference type="STRING" id="857340.A0A086T7T2"/>
<proteinExistence type="predicted"/>
<dbReference type="AlphaFoldDB" id="A0A086T7T2"/>
<gene>
    <name evidence="2" type="ORF">ACRE_037510</name>
</gene>
<dbReference type="EMBL" id="JPKY01000032">
    <property type="protein sequence ID" value="KFH45414.1"/>
    <property type="molecule type" value="Genomic_DNA"/>
</dbReference>
<reference evidence="3" key="1">
    <citation type="journal article" date="2014" name="Genome Announc.">
        <title>Genome sequence and annotation of Acremonium chrysogenum, producer of the beta-lactam antibiotic cephalosporin C.</title>
        <authorList>
            <person name="Terfehr D."/>
            <person name="Dahlmann T.A."/>
            <person name="Specht T."/>
            <person name="Zadra I."/>
            <person name="Kuernsteiner H."/>
            <person name="Kueck U."/>
        </authorList>
    </citation>
    <scope>NUCLEOTIDE SEQUENCE [LARGE SCALE GENOMIC DNA]</scope>
    <source>
        <strain evidence="3">ATCC 11550 / CBS 779.69 / DSM 880 / IAM 14645 / JCM 23072 / IMI 49137</strain>
    </source>
</reference>
<feature type="domain" description="HD" evidence="1">
    <location>
        <begin position="39"/>
        <end position="141"/>
    </location>
</feature>
<name>A0A086T7T2_HAPC1</name>
<evidence type="ECO:0000313" key="3">
    <source>
        <dbReference type="Proteomes" id="UP000029964"/>
    </source>
</evidence>